<gene>
    <name evidence="1" type="ORF">chiPu_0015990</name>
</gene>
<proteinExistence type="predicted"/>
<protein>
    <submittedName>
        <fullName evidence="1">Uncharacterized protein</fullName>
    </submittedName>
</protein>
<dbReference type="EMBL" id="BEZZ01001008">
    <property type="protein sequence ID" value="GCC37486.1"/>
    <property type="molecule type" value="Genomic_DNA"/>
</dbReference>
<organism evidence="1 2">
    <name type="scientific">Chiloscyllium punctatum</name>
    <name type="common">Brownbanded bambooshark</name>
    <name type="synonym">Hemiscyllium punctatum</name>
    <dbReference type="NCBI Taxonomy" id="137246"/>
    <lineage>
        <taxon>Eukaryota</taxon>
        <taxon>Metazoa</taxon>
        <taxon>Chordata</taxon>
        <taxon>Craniata</taxon>
        <taxon>Vertebrata</taxon>
        <taxon>Chondrichthyes</taxon>
        <taxon>Elasmobranchii</taxon>
        <taxon>Galeomorphii</taxon>
        <taxon>Galeoidea</taxon>
        <taxon>Orectolobiformes</taxon>
        <taxon>Hemiscylliidae</taxon>
        <taxon>Chiloscyllium</taxon>
    </lineage>
</organism>
<comment type="caution">
    <text evidence="1">The sequence shown here is derived from an EMBL/GenBank/DDBJ whole genome shotgun (WGS) entry which is preliminary data.</text>
</comment>
<accession>A0A401T486</accession>
<evidence type="ECO:0000313" key="2">
    <source>
        <dbReference type="Proteomes" id="UP000287033"/>
    </source>
</evidence>
<keyword evidence="2" id="KW-1185">Reference proteome</keyword>
<dbReference type="Proteomes" id="UP000287033">
    <property type="component" value="Unassembled WGS sequence"/>
</dbReference>
<evidence type="ECO:0000313" key="1">
    <source>
        <dbReference type="EMBL" id="GCC37486.1"/>
    </source>
</evidence>
<reference evidence="1 2" key="1">
    <citation type="journal article" date="2018" name="Nat. Ecol. Evol.">
        <title>Shark genomes provide insights into elasmobranch evolution and the origin of vertebrates.</title>
        <authorList>
            <person name="Hara Y"/>
            <person name="Yamaguchi K"/>
            <person name="Onimaru K"/>
            <person name="Kadota M"/>
            <person name="Koyanagi M"/>
            <person name="Keeley SD"/>
            <person name="Tatsumi K"/>
            <person name="Tanaka K"/>
            <person name="Motone F"/>
            <person name="Kageyama Y"/>
            <person name="Nozu R"/>
            <person name="Adachi N"/>
            <person name="Nishimura O"/>
            <person name="Nakagawa R"/>
            <person name="Tanegashima C"/>
            <person name="Kiyatake I"/>
            <person name="Matsumoto R"/>
            <person name="Murakumo K"/>
            <person name="Nishida K"/>
            <person name="Terakita A"/>
            <person name="Kuratani S"/>
            <person name="Sato K"/>
            <person name="Hyodo S Kuraku.S."/>
        </authorList>
    </citation>
    <scope>NUCLEOTIDE SEQUENCE [LARGE SCALE GENOMIC DNA]</scope>
</reference>
<name>A0A401T486_CHIPU</name>
<dbReference type="AlphaFoldDB" id="A0A401T486"/>
<sequence length="79" mass="8997">MTFQCASRRSVYYVSAAGELRLSLGFCGRHRAIDSRTRAHRPFLSPPFRRVRVAKAPTSLRLSSSIRRARAAQRLFLGF</sequence>